<feature type="transmembrane region" description="Helical" evidence="4">
    <location>
        <begin position="127"/>
        <end position="150"/>
    </location>
</feature>
<keyword evidence="1 4" id="KW-0812">Transmembrane</keyword>
<dbReference type="InterPro" id="IPR011701">
    <property type="entry name" value="MFS"/>
</dbReference>
<dbReference type="PANTHER" id="PTHR23526">
    <property type="entry name" value="INTEGRAL MEMBRANE TRANSPORT PROTEIN-RELATED"/>
    <property type="match status" value="1"/>
</dbReference>
<keyword evidence="2 4" id="KW-1133">Transmembrane helix</keyword>
<name>A0A2M7RJG8_9BACT</name>
<proteinExistence type="predicted"/>
<evidence type="ECO:0000256" key="4">
    <source>
        <dbReference type="SAM" id="Phobius"/>
    </source>
</evidence>
<dbReference type="InterPro" id="IPR036259">
    <property type="entry name" value="MFS_trans_sf"/>
</dbReference>
<feature type="transmembrane region" description="Helical" evidence="4">
    <location>
        <begin position="7"/>
        <end position="29"/>
    </location>
</feature>
<evidence type="ECO:0000256" key="3">
    <source>
        <dbReference type="ARBA" id="ARBA00023136"/>
    </source>
</evidence>
<evidence type="ECO:0000259" key="5">
    <source>
        <dbReference type="PROSITE" id="PS50850"/>
    </source>
</evidence>
<dbReference type="EMBL" id="PFMD01000025">
    <property type="protein sequence ID" value="PIY96854.1"/>
    <property type="molecule type" value="Genomic_DNA"/>
</dbReference>
<sequence>MNRKEKILLYGSNIWNFADGMFGPLIAVFTERIGGSILDVSWAWAIYLIVTGICVILVGRYSDHHNKEKIMIFGYGLTALFTFGYLLVETPFHLFIIQAGLGFALALCNPTWYALYDKYSSQKSAGLAWGLADGEAKILTGIAIIIGGFIAKTFSFETLFIIMGSFQVIATLYQMQILKNR</sequence>
<evidence type="ECO:0000313" key="6">
    <source>
        <dbReference type="EMBL" id="PIY96854.1"/>
    </source>
</evidence>
<reference evidence="6 7" key="1">
    <citation type="submission" date="2017-09" db="EMBL/GenBank/DDBJ databases">
        <title>Depth-based differentiation of microbial function through sediment-hosted aquifers and enrichment of novel symbionts in the deep terrestrial subsurface.</title>
        <authorList>
            <person name="Probst A.J."/>
            <person name="Ladd B."/>
            <person name="Jarett J.K."/>
            <person name="Geller-Mcgrath D.E."/>
            <person name="Sieber C.M."/>
            <person name="Emerson J.B."/>
            <person name="Anantharaman K."/>
            <person name="Thomas B.C."/>
            <person name="Malmstrom R."/>
            <person name="Stieglmeier M."/>
            <person name="Klingl A."/>
            <person name="Woyke T."/>
            <person name="Ryan C.M."/>
            <person name="Banfield J.F."/>
        </authorList>
    </citation>
    <scope>NUCLEOTIDE SEQUENCE [LARGE SCALE GENOMIC DNA]</scope>
    <source>
        <strain evidence="6">CG_4_10_14_0_8_um_filter_42_10</strain>
    </source>
</reference>
<feature type="transmembrane region" description="Helical" evidence="4">
    <location>
        <begin position="70"/>
        <end position="88"/>
    </location>
</feature>
<dbReference type="Gene3D" id="1.20.1250.20">
    <property type="entry name" value="MFS general substrate transporter like domains"/>
    <property type="match status" value="1"/>
</dbReference>
<protein>
    <submittedName>
        <fullName evidence="6">MFS transporter</fullName>
    </submittedName>
</protein>
<gene>
    <name evidence="6" type="ORF">COY66_02335</name>
</gene>
<dbReference type="GO" id="GO:0022857">
    <property type="term" value="F:transmembrane transporter activity"/>
    <property type="evidence" value="ECO:0007669"/>
    <property type="project" value="InterPro"/>
</dbReference>
<dbReference type="PANTHER" id="PTHR23526:SF2">
    <property type="entry name" value="MAJOR FACILITATOR SUPERFAMILY (MFS) PROFILE DOMAIN-CONTAINING PROTEIN"/>
    <property type="match status" value="1"/>
</dbReference>
<dbReference type="Pfam" id="PF07690">
    <property type="entry name" value="MFS_1"/>
    <property type="match status" value="1"/>
</dbReference>
<organism evidence="6 7">
    <name type="scientific">Candidatus Kerfeldbacteria bacterium CG_4_10_14_0_8_um_filter_42_10</name>
    <dbReference type="NCBI Taxonomy" id="2014248"/>
    <lineage>
        <taxon>Bacteria</taxon>
        <taxon>Candidatus Kerfeldiibacteriota</taxon>
    </lineage>
</organism>
<dbReference type="InterPro" id="IPR052528">
    <property type="entry name" value="Sugar_transport-like"/>
</dbReference>
<evidence type="ECO:0000256" key="2">
    <source>
        <dbReference type="ARBA" id="ARBA00022989"/>
    </source>
</evidence>
<feature type="transmembrane region" description="Helical" evidence="4">
    <location>
        <begin position="156"/>
        <end position="175"/>
    </location>
</feature>
<dbReference type="InterPro" id="IPR020846">
    <property type="entry name" value="MFS_dom"/>
</dbReference>
<dbReference type="Proteomes" id="UP000230779">
    <property type="component" value="Unassembled WGS sequence"/>
</dbReference>
<feature type="transmembrane region" description="Helical" evidence="4">
    <location>
        <begin position="94"/>
        <end position="115"/>
    </location>
</feature>
<evidence type="ECO:0000313" key="7">
    <source>
        <dbReference type="Proteomes" id="UP000230779"/>
    </source>
</evidence>
<comment type="caution">
    <text evidence="6">The sequence shown here is derived from an EMBL/GenBank/DDBJ whole genome shotgun (WGS) entry which is preliminary data.</text>
</comment>
<dbReference type="AlphaFoldDB" id="A0A2M7RJG8"/>
<evidence type="ECO:0000256" key="1">
    <source>
        <dbReference type="ARBA" id="ARBA00022692"/>
    </source>
</evidence>
<keyword evidence="3 4" id="KW-0472">Membrane</keyword>
<dbReference type="SUPFAM" id="SSF103473">
    <property type="entry name" value="MFS general substrate transporter"/>
    <property type="match status" value="1"/>
</dbReference>
<accession>A0A2M7RJG8</accession>
<dbReference type="PROSITE" id="PS50850">
    <property type="entry name" value="MFS"/>
    <property type="match status" value="1"/>
</dbReference>
<feature type="domain" description="Major facilitator superfamily (MFS) profile" evidence="5">
    <location>
        <begin position="1"/>
        <end position="181"/>
    </location>
</feature>
<feature type="transmembrane region" description="Helical" evidence="4">
    <location>
        <begin position="41"/>
        <end position="58"/>
    </location>
</feature>